<feature type="region of interest" description="Disordered" evidence="1">
    <location>
        <begin position="205"/>
        <end position="227"/>
    </location>
</feature>
<reference evidence="3 4" key="1">
    <citation type="submission" date="2014-04" db="EMBL/GenBank/DDBJ databases">
        <authorList>
            <consortium name="DOE Joint Genome Institute"/>
            <person name="Kuo A."/>
            <person name="Kohler A."/>
            <person name="Nagy L.G."/>
            <person name="Floudas D."/>
            <person name="Copeland A."/>
            <person name="Barry K.W."/>
            <person name="Cichocki N."/>
            <person name="Veneault-Fourrey C."/>
            <person name="LaButti K."/>
            <person name="Lindquist E.A."/>
            <person name="Lipzen A."/>
            <person name="Lundell T."/>
            <person name="Morin E."/>
            <person name="Murat C."/>
            <person name="Sun H."/>
            <person name="Tunlid A."/>
            <person name="Henrissat B."/>
            <person name="Grigoriev I.V."/>
            <person name="Hibbett D.S."/>
            <person name="Martin F."/>
            <person name="Nordberg H.P."/>
            <person name="Cantor M.N."/>
            <person name="Hua S.X."/>
        </authorList>
    </citation>
    <scope>NUCLEOTIDE SEQUENCE [LARGE SCALE GENOMIC DNA]</scope>
    <source>
        <strain evidence="3 4">LaAM-08-1</strain>
    </source>
</reference>
<dbReference type="EMBL" id="KN839184">
    <property type="protein sequence ID" value="KIJ90455.1"/>
    <property type="molecule type" value="Genomic_DNA"/>
</dbReference>
<evidence type="ECO:0000313" key="4">
    <source>
        <dbReference type="Proteomes" id="UP000054477"/>
    </source>
</evidence>
<protein>
    <recommendedName>
        <fullName evidence="2">CxC6 like cysteine cluster associated with KDZ domain-containing protein</fullName>
    </recommendedName>
</protein>
<evidence type="ECO:0000259" key="2">
    <source>
        <dbReference type="Pfam" id="PF18721"/>
    </source>
</evidence>
<gene>
    <name evidence="3" type="ORF">K443DRAFT_116578</name>
</gene>
<feature type="domain" description="CxC6 like cysteine cluster associated with KDZ" evidence="2">
    <location>
        <begin position="116"/>
        <end position="181"/>
    </location>
</feature>
<sequence>MYNFHASASAYAEFWNNTYGIATIFISRAQVWQAFVQESICTIAGESQFDLELGDGLNIKDVTTEAFQNLGENGIIRAADKHSCSECTHVFKRSGGTSSKFIDASSEENKYVKMVVLDGIVMGPTHCAFDNCLNDLSNSRGGSLCDQHHVSLASYCLVRNCDNRRVDGTSACQDHQREWNTFRKFSQHNIRSGIHQMLQRPAESYAWQPTSRGPNTQRHDDPASDPPLPPNYFTPSRYYCVETICAPCGVIIAWTKFARSESTTNILNFLGSVYPDEESRPDYICIDKACQVLATAVTNGSWETWKRTSRFIVDSYHYNNHRVQDYLC</sequence>
<dbReference type="Proteomes" id="UP000054477">
    <property type="component" value="Unassembled WGS sequence"/>
</dbReference>
<organism evidence="3 4">
    <name type="scientific">Laccaria amethystina LaAM-08-1</name>
    <dbReference type="NCBI Taxonomy" id="1095629"/>
    <lineage>
        <taxon>Eukaryota</taxon>
        <taxon>Fungi</taxon>
        <taxon>Dikarya</taxon>
        <taxon>Basidiomycota</taxon>
        <taxon>Agaricomycotina</taxon>
        <taxon>Agaricomycetes</taxon>
        <taxon>Agaricomycetidae</taxon>
        <taxon>Agaricales</taxon>
        <taxon>Agaricineae</taxon>
        <taxon>Hydnangiaceae</taxon>
        <taxon>Laccaria</taxon>
    </lineage>
</organism>
<evidence type="ECO:0000256" key="1">
    <source>
        <dbReference type="SAM" id="MobiDB-lite"/>
    </source>
</evidence>
<dbReference type="Pfam" id="PF18721">
    <property type="entry name" value="CxC6"/>
    <property type="match status" value="1"/>
</dbReference>
<keyword evidence="4" id="KW-1185">Reference proteome</keyword>
<reference evidence="4" key="2">
    <citation type="submission" date="2015-01" db="EMBL/GenBank/DDBJ databases">
        <title>Evolutionary Origins and Diversification of the Mycorrhizal Mutualists.</title>
        <authorList>
            <consortium name="DOE Joint Genome Institute"/>
            <consortium name="Mycorrhizal Genomics Consortium"/>
            <person name="Kohler A."/>
            <person name="Kuo A."/>
            <person name="Nagy L.G."/>
            <person name="Floudas D."/>
            <person name="Copeland A."/>
            <person name="Barry K.W."/>
            <person name="Cichocki N."/>
            <person name="Veneault-Fourrey C."/>
            <person name="LaButti K."/>
            <person name="Lindquist E.A."/>
            <person name="Lipzen A."/>
            <person name="Lundell T."/>
            <person name="Morin E."/>
            <person name="Murat C."/>
            <person name="Riley R."/>
            <person name="Ohm R."/>
            <person name="Sun H."/>
            <person name="Tunlid A."/>
            <person name="Henrissat B."/>
            <person name="Grigoriev I.V."/>
            <person name="Hibbett D.S."/>
            <person name="Martin F."/>
        </authorList>
    </citation>
    <scope>NUCLEOTIDE SEQUENCE [LARGE SCALE GENOMIC DNA]</scope>
    <source>
        <strain evidence="4">LaAM-08-1</strain>
    </source>
</reference>
<accession>A0A0C9WLN8</accession>
<dbReference type="InterPro" id="IPR040898">
    <property type="entry name" value="CxC6"/>
</dbReference>
<feature type="compositionally biased region" description="Polar residues" evidence="1">
    <location>
        <begin position="207"/>
        <end position="216"/>
    </location>
</feature>
<evidence type="ECO:0000313" key="3">
    <source>
        <dbReference type="EMBL" id="KIJ90455.1"/>
    </source>
</evidence>
<dbReference type="STRING" id="1095629.A0A0C9WLN8"/>
<dbReference type="AlphaFoldDB" id="A0A0C9WLN8"/>
<name>A0A0C9WLN8_9AGAR</name>
<proteinExistence type="predicted"/>
<dbReference type="HOGENOM" id="CLU_004966_0_1_1"/>
<dbReference type="OrthoDB" id="2527272at2759"/>